<dbReference type="AlphaFoldDB" id="A0A5N6MVT5"/>
<dbReference type="Proteomes" id="UP000326396">
    <property type="component" value="Linkage Group LG4"/>
</dbReference>
<feature type="signal peptide" evidence="1">
    <location>
        <begin position="1"/>
        <end position="24"/>
    </location>
</feature>
<dbReference type="InterPro" id="IPR040404">
    <property type="entry name" value="Phylloplanin-like"/>
</dbReference>
<accession>A0A5N6MVT5</accession>
<reference evidence="2 3" key="1">
    <citation type="submission" date="2019-05" db="EMBL/GenBank/DDBJ databases">
        <title>Mikania micrantha, genome provides insights into the molecular mechanism of rapid growth.</title>
        <authorList>
            <person name="Liu B."/>
        </authorList>
    </citation>
    <scope>NUCLEOTIDE SEQUENCE [LARGE SCALE GENOMIC DNA]</scope>
    <source>
        <strain evidence="2">NLD-2019</strain>
        <tissue evidence="2">Leaf</tissue>
    </source>
</reference>
<dbReference type="PANTHER" id="PTHR34458">
    <property type="entry name" value="POLLEN OLE E 1 ALLERGEN AND EXTENSIN FAMILY PROTEIN-RELATED"/>
    <property type="match status" value="1"/>
</dbReference>
<evidence type="ECO:0000256" key="1">
    <source>
        <dbReference type="SAM" id="SignalP"/>
    </source>
</evidence>
<keyword evidence="1" id="KW-0732">Signal</keyword>
<dbReference type="OrthoDB" id="905355at2759"/>
<evidence type="ECO:0000313" key="2">
    <source>
        <dbReference type="EMBL" id="KAD4178256.1"/>
    </source>
</evidence>
<protein>
    <submittedName>
        <fullName evidence="2">Uncharacterized protein</fullName>
    </submittedName>
</protein>
<name>A0A5N6MVT5_9ASTR</name>
<dbReference type="PANTHER" id="PTHR34458:SF5">
    <property type="entry name" value="POLLEN OLE E 1 ALLERGEN AND EXTENSIN FAMILY PROTEIN"/>
    <property type="match status" value="1"/>
</dbReference>
<dbReference type="EMBL" id="SZYD01000014">
    <property type="protein sequence ID" value="KAD4178256.1"/>
    <property type="molecule type" value="Genomic_DNA"/>
</dbReference>
<keyword evidence="3" id="KW-1185">Reference proteome</keyword>
<evidence type="ECO:0000313" key="3">
    <source>
        <dbReference type="Proteomes" id="UP000326396"/>
    </source>
</evidence>
<feature type="chain" id="PRO_5024377198" evidence="1">
    <location>
        <begin position="25"/>
        <end position="153"/>
    </location>
</feature>
<comment type="caution">
    <text evidence="2">The sequence shown here is derived from an EMBL/GenBank/DDBJ whole genome shotgun (WGS) entry which is preliminary data.</text>
</comment>
<gene>
    <name evidence="2" type="ORF">E3N88_26847</name>
</gene>
<sequence>MAIMKYISLIIVLVVVLVTPQAEAQVVPSIPPIGVVTVLNVTGVVGCSLNGSINPSPPFPYAVVDLTCGGIVIAFNTTNLSGAFTILLTPVQTSSALSYGACKVVVYTPLAKCNATLPSTGTLKAPVQIVRSTIIGLLNTLFAVPTGPFNLLG</sequence>
<proteinExistence type="predicted"/>
<organism evidence="2 3">
    <name type="scientific">Mikania micrantha</name>
    <name type="common">bitter vine</name>
    <dbReference type="NCBI Taxonomy" id="192012"/>
    <lineage>
        <taxon>Eukaryota</taxon>
        <taxon>Viridiplantae</taxon>
        <taxon>Streptophyta</taxon>
        <taxon>Embryophyta</taxon>
        <taxon>Tracheophyta</taxon>
        <taxon>Spermatophyta</taxon>
        <taxon>Magnoliopsida</taxon>
        <taxon>eudicotyledons</taxon>
        <taxon>Gunneridae</taxon>
        <taxon>Pentapetalae</taxon>
        <taxon>asterids</taxon>
        <taxon>campanulids</taxon>
        <taxon>Asterales</taxon>
        <taxon>Asteraceae</taxon>
        <taxon>Asteroideae</taxon>
        <taxon>Heliantheae alliance</taxon>
        <taxon>Eupatorieae</taxon>
        <taxon>Mikania</taxon>
    </lineage>
</organism>